<dbReference type="InterPro" id="IPR037198">
    <property type="entry name" value="MutL_C_sf"/>
</dbReference>
<dbReference type="GO" id="GO:0140664">
    <property type="term" value="F:ATP-dependent DNA damage sensor activity"/>
    <property type="evidence" value="ECO:0007669"/>
    <property type="project" value="InterPro"/>
</dbReference>
<reference evidence="7" key="1">
    <citation type="submission" date="2011-02" db="EMBL/GenBank/DDBJ databases">
        <title>The Genome Sequence of Capsaspora owczarzaki ATCC 30864.</title>
        <authorList>
            <person name="Russ C."/>
            <person name="Cuomo C."/>
            <person name="Burger G."/>
            <person name="Gray M.W."/>
            <person name="Holland P.W.H."/>
            <person name="King N."/>
            <person name="Lang F.B.F."/>
            <person name="Roger A.J."/>
            <person name="Ruiz-Trillo I."/>
            <person name="Young S.K."/>
            <person name="Zeng Q."/>
            <person name="Gargeya S."/>
            <person name="Alvarado L."/>
            <person name="Berlin A."/>
            <person name="Chapman S.B."/>
            <person name="Chen Z."/>
            <person name="Freedman E."/>
            <person name="Gellesch M."/>
            <person name="Goldberg J."/>
            <person name="Griggs A."/>
            <person name="Gujja S."/>
            <person name="Heilman E."/>
            <person name="Heiman D."/>
            <person name="Howarth C."/>
            <person name="Mehta T."/>
            <person name="Neiman D."/>
            <person name="Pearson M."/>
            <person name="Roberts A."/>
            <person name="Saif S."/>
            <person name="Shea T."/>
            <person name="Shenoy N."/>
            <person name="Sisk P."/>
            <person name="Stolte C."/>
            <person name="Sykes S."/>
            <person name="White J."/>
            <person name="Yandava C."/>
            <person name="Haas B."/>
            <person name="Nusbaum C."/>
            <person name="Birren B."/>
        </authorList>
    </citation>
    <scope>NUCLEOTIDE SEQUENCE</scope>
    <source>
        <strain evidence="7">ATCC 30864</strain>
    </source>
</reference>
<dbReference type="Pfam" id="PF08676">
    <property type="entry name" value="MutL_C"/>
    <property type="match status" value="1"/>
</dbReference>
<dbReference type="InterPro" id="IPR042120">
    <property type="entry name" value="MutL_C_dimsub"/>
</dbReference>
<dbReference type="GO" id="GO:0005524">
    <property type="term" value="F:ATP binding"/>
    <property type="evidence" value="ECO:0007669"/>
    <property type="project" value="InterPro"/>
</dbReference>
<dbReference type="PANTHER" id="PTHR10073:SF47">
    <property type="entry name" value="DNA MISMATCH REPAIR PROTEIN MLH3"/>
    <property type="match status" value="1"/>
</dbReference>
<dbReference type="PANTHER" id="PTHR10073">
    <property type="entry name" value="DNA MISMATCH REPAIR PROTEIN MLH, PMS, MUTL"/>
    <property type="match status" value="1"/>
</dbReference>
<dbReference type="InterPro" id="IPR036890">
    <property type="entry name" value="HATPase_C_sf"/>
</dbReference>
<protein>
    <recommendedName>
        <fullName evidence="8">DNA mismatch repair protein</fullName>
    </recommendedName>
</protein>
<dbReference type="Proteomes" id="UP000008743">
    <property type="component" value="Unassembled WGS sequence"/>
</dbReference>
<dbReference type="AlphaFoldDB" id="A0A0D2WJW1"/>
<keyword evidence="7" id="KW-1185">Reference proteome</keyword>
<dbReference type="PROSITE" id="PS00058">
    <property type="entry name" value="DNA_MISMATCH_REPAIR_1"/>
    <property type="match status" value="1"/>
</dbReference>
<dbReference type="SUPFAM" id="SSF54211">
    <property type="entry name" value="Ribosomal protein S5 domain 2-like"/>
    <property type="match status" value="1"/>
</dbReference>
<dbReference type="Gene3D" id="3.30.1370.100">
    <property type="entry name" value="MutL, C-terminal domain, regulatory subdomain"/>
    <property type="match status" value="1"/>
</dbReference>
<dbReference type="SUPFAM" id="SSF55874">
    <property type="entry name" value="ATPase domain of HSP90 chaperone/DNA topoisomerase II/histidine kinase"/>
    <property type="match status" value="1"/>
</dbReference>
<dbReference type="InterPro" id="IPR042121">
    <property type="entry name" value="MutL_C_regsub"/>
</dbReference>
<dbReference type="InterPro" id="IPR014790">
    <property type="entry name" value="MutL_C"/>
</dbReference>
<feature type="region of interest" description="Disordered" evidence="3">
    <location>
        <begin position="677"/>
        <end position="713"/>
    </location>
</feature>
<dbReference type="Gene3D" id="3.30.1540.20">
    <property type="entry name" value="MutL, C-terminal domain, dimerisation subdomain"/>
    <property type="match status" value="1"/>
</dbReference>
<organism evidence="6 7">
    <name type="scientific">Capsaspora owczarzaki (strain ATCC 30864)</name>
    <dbReference type="NCBI Taxonomy" id="595528"/>
    <lineage>
        <taxon>Eukaryota</taxon>
        <taxon>Filasterea</taxon>
        <taxon>Capsaspora</taxon>
    </lineage>
</organism>
<evidence type="ECO:0000256" key="2">
    <source>
        <dbReference type="ARBA" id="ARBA00022763"/>
    </source>
</evidence>
<feature type="compositionally biased region" description="Basic and acidic residues" evidence="3">
    <location>
        <begin position="836"/>
        <end position="851"/>
    </location>
</feature>
<feature type="compositionally biased region" description="Basic and acidic residues" evidence="3">
    <location>
        <begin position="685"/>
        <end position="694"/>
    </location>
</feature>
<evidence type="ECO:0000259" key="5">
    <source>
        <dbReference type="SMART" id="SM01340"/>
    </source>
</evidence>
<dbReference type="GO" id="GO:0030983">
    <property type="term" value="F:mismatched DNA binding"/>
    <property type="evidence" value="ECO:0007669"/>
    <property type="project" value="InterPro"/>
</dbReference>
<accession>A0A0D2WJW1</accession>
<dbReference type="GO" id="GO:0006298">
    <property type="term" value="P:mismatch repair"/>
    <property type="evidence" value="ECO:0007669"/>
    <property type="project" value="InterPro"/>
</dbReference>
<dbReference type="OrthoDB" id="429932at2759"/>
<feature type="region of interest" description="Disordered" evidence="3">
    <location>
        <begin position="490"/>
        <end position="553"/>
    </location>
</feature>
<dbReference type="Gene3D" id="3.30.230.10">
    <property type="match status" value="1"/>
</dbReference>
<feature type="compositionally biased region" description="Polar residues" evidence="3">
    <location>
        <begin position="524"/>
        <end position="533"/>
    </location>
</feature>
<evidence type="ECO:0000313" key="6">
    <source>
        <dbReference type="EMBL" id="KJE89748.1"/>
    </source>
</evidence>
<dbReference type="SMART" id="SM01340">
    <property type="entry name" value="DNA_mis_repair"/>
    <property type="match status" value="1"/>
</dbReference>
<evidence type="ECO:0000256" key="1">
    <source>
        <dbReference type="ARBA" id="ARBA00006082"/>
    </source>
</evidence>
<dbReference type="InterPro" id="IPR014721">
    <property type="entry name" value="Ribsml_uS5_D2-typ_fold_subgr"/>
</dbReference>
<dbReference type="InterPro" id="IPR038973">
    <property type="entry name" value="MutL/Mlh/Pms-like"/>
</dbReference>
<proteinExistence type="inferred from homology"/>
<dbReference type="EMBL" id="KE346360">
    <property type="protein sequence ID" value="KJE89748.1"/>
    <property type="molecule type" value="Genomic_DNA"/>
</dbReference>
<dbReference type="Pfam" id="PF13589">
    <property type="entry name" value="HATPase_c_3"/>
    <property type="match status" value="1"/>
</dbReference>
<evidence type="ECO:0000313" key="7">
    <source>
        <dbReference type="Proteomes" id="UP000008743"/>
    </source>
</evidence>
<dbReference type="PhylomeDB" id="A0A0D2WJW1"/>
<dbReference type="InParanoid" id="A0A0D2WJW1"/>
<dbReference type="GO" id="GO:0032300">
    <property type="term" value="C:mismatch repair complex"/>
    <property type="evidence" value="ECO:0007669"/>
    <property type="project" value="InterPro"/>
</dbReference>
<feature type="region of interest" description="Disordered" evidence="3">
    <location>
        <begin position="155"/>
        <end position="177"/>
    </location>
</feature>
<feature type="domain" description="MutL C-terminal dimerisation" evidence="4">
    <location>
        <begin position="936"/>
        <end position="1156"/>
    </location>
</feature>
<dbReference type="SUPFAM" id="SSF118116">
    <property type="entry name" value="DNA mismatch repair protein MutL"/>
    <property type="match status" value="2"/>
</dbReference>
<feature type="compositionally biased region" description="Polar residues" evidence="3">
    <location>
        <begin position="160"/>
        <end position="170"/>
    </location>
</feature>
<dbReference type="SMART" id="SM00853">
    <property type="entry name" value="MutL_C"/>
    <property type="match status" value="1"/>
</dbReference>
<sequence length="1241" mass="134582">MPDEPASRRASIVRRVDRHTVAMLRSGVSIPSLAACVEELVLNSIDAGATAVDVHVDLQLCRLRVLDNGAGIALRDLARVGERHATSKFAAGSVSSAAGGVVAIEDDADLMQTLSYYGFRGEALASVADMSTLVEIVTRVDNDNAGQSSETYFKLLRPTPSENRNPATQRSSEHEKPLPQYHVGVSAVKRVTAGTIVTVHGLFATMPVRQGVMLANPVLTLEHARRAVEAIALANPGVALSVHDDHNARRVLTTRRLTSALSVFKLLFGVERVGVTENVDMSLSCEFSNLTTRSALNQPQAAVSETLAAAAPESSILVRSVTVVDYSLRGFLCTEPQPGAKSMQFFFINRRRVLHTRFHKLVNQLMRQWQGTRGPRFVSQTLPVGRDMHASNNSRSFDKASCAWVLNMTCPPGLYDITFDPAKTLVEFADWETPLALVEQAIRTALQFHPSTVAVATDLLAATLSEPPTFASFQPGGLVSSEVVRRARARESANSAVEVDECDAVPKRPRLATEDSAADESQSRSRYFQTRTAPQVDRPVPSSTLQDDDDEDDSDIIAEVTALTGVDRHPPVRAPTLYSSGSLLAAATSVDWNEAELNQIRDFDFACQIRHRQSESMTPVSSVMSLTDASSLADSTVVQGVGPLGGGGSWLTPAERSRQHRQDLVLRNAIELPSIAPIPLSAQQEQRRQERFDRAAPPSYPTASQRQRADHHAENPVVSIAPVLHQFMYNRNATAGGATHDLARLNTSAQSPAAAALDHAHSGCDHAFPNDDEDDFHVRPASASSLQPVEDLGVPASFVTRPVPDVLEPDANPTSPKQQESDEVMFTISSKLRSHNNLERPADDPTAHDDEFSSAEADDALLAAMALPNSNPVLSVASSGPSFRSLMARWQNPVFPSRQARPMDARAASNEALRTQRKDASRSMHFRKELFGQLSVLSQVERQFVVVLAPGDDQPSALSDDGNDLIFCVDQHAAHERIRLERFTREVYQSNDQGTGSSQVLKSETLKDPLRLAMTVAEARLLEPFRDNLEACGIRFRIGSNVNALEDNAECAVMIDAVPPIMLEASRAEYISGQHVSRFQLEKQARALVGGADDVAQTVSSLTQAAILHGLISTLVRSRIDQQCHTGGGAYDLPLTISSALASKACHGAIKFGDTLSIDQCKSLVNTLSDCTLPFQCAHGRPSIAPLVSVRDTTLTFPELISAPDDAYGRSSSRPVNFQALRHRIAGGTHDSWWATDGNAL</sequence>
<dbReference type="InterPro" id="IPR020568">
    <property type="entry name" value="Ribosomal_Su5_D2-typ_SF"/>
</dbReference>
<evidence type="ECO:0008006" key="8">
    <source>
        <dbReference type="Google" id="ProtNLM"/>
    </source>
</evidence>
<dbReference type="GO" id="GO:0016887">
    <property type="term" value="F:ATP hydrolysis activity"/>
    <property type="evidence" value="ECO:0007669"/>
    <property type="project" value="InterPro"/>
</dbReference>
<keyword evidence="2" id="KW-0227">DNA damage</keyword>
<feature type="region of interest" description="Disordered" evidence="3">
    <location>
        <begin position="802"/>
        <end position="853"/>
    </location>
</feature>
<dbReference type="InterPro" id="IPR013507">
    <property type="entry name" value="DNA_mismatch_S5_2-like"/>
</dbReference>
<dbReference type="STRING" id="595528.A0A0D2WJW1"/>
<evidence type="ECO:0000256" key="3">
    <source>
        <dbReference type="SAM" id="MobiDB-lite"/>
    </source>
</evidence>
<dbReference type="InterPro" id="IPR014762">
    <property type="entry name" value="DNA_mismatch_repair_CS"/>
</dbReference>
<comment type="similarity">
    <text evidence="1">Belongs to the DNA mismatch repair MutL/HexB family.</text>
</comment>
<dbReference type="Gene3D" id="3.30.565.10">
    <property type="entry name" value="Histidine kinase-like ATPase, C-terminal domain"/>
    <property type="match status" value="1"/>
</dbReference>
<dbReference type="eggNOG" id="KOG1977">
    <property type="taxonomic scope" value="Eukaryota"/>
</dbReference>
<evidence type="ECO:0000259" key="4">
    <source>
        <dbReference type="SMART" id="SM00853"/>
    </source>
</evidence>
<gene>
    <name evidence="6" type="ORF">CAOG_001177</name>
</gene>
<feature type="domain" description="DNA mismatch repair protein S5" evidence="5">
    <location>
        <begin position="303"/>
        <end position="447"/>
    </location>
</feature>
<name>A0A0D2WJW1_CAPO3</name>